<name>A0A377J4E5_9HELI</name>
<organism evidence="2 3">
    <name type="scientific">Helicobacter canis</name>
    <dbReference type="NCBI Taxonomy" id="29419"/>
    <lineage>
        <taxon>Bacteria</taxon>
        <taxon>Pseudomonadati</taxon>
        <taxon>Campylobacterota</taxon>
        <taxon>Epsilonproteobacteria</taxon>
        <taxon>Campylobacterales</taxon>
        <taxon>Helicobacteraceae</taxon>
        <taxon>Helicobacter</taxon>
    </lineage>
</organism>
<keyword evidence="1" id="KW-0812">Transmembrane</keyword>
<evidence type="ECO:0000313" key="3">
    <source>
        <dbReference type="Proteomes" id="UP000254841"/>
    </source>
</evidence>
<keyword evidence="1" id="KW-1133">Transmembrane helix</keyword>
<sequence length="120" mass="12982">MLAQRFAKAPSLQARKTATQVLCAFVMVELVFALVVIGVAFGILAHFYRERSMTAELPVAELDVVQEKALQELESKIAPAPHIIVGSDGLSCQGELSSTTQSQSTFKLFIPQVCDKSSTP</sequence>
<accession>A0A377J4E5</accession>
<dbReference type="OrthoDB" id="5329550at2"/>
<proteinExistence type="predicted"/>
<keyword evidence="1" id="KW-0472">Membrane</keyword>
<dbReference type="RefSeq" id="WP_115011436.1">
    <property type="nucleotide sequence ID" value="NZ_UGHV01000001.1"/>
</dbReference>
<protein>
    <submittedName>
        <fullName evidence="2">Uncharacterized protein</fullName>
    </submittedName>
</protein>
<gene>
    <name evidence="2" type="ORF">NCTC12410_00997</name>
</gene>
<feature type="transmembrane region" description="Helical" evidence="1">
    <location>
        <begin position="21"/>
        <end position="48"/>
    </location>
</feature>
<evidence type="ECO:0000256" key="1">
    <source>
        <dbReference type="SAM" id="Phobius"/>
    </source>
</evidence>
<evidence type="ECO:0000313" key="2">
    <source>
        <dbReference type="EMBL" id="STO97175.1"/>
    </source>
</evidence>
<dbReference type="AlphaFoldDB" id="A0A377J4E5"/>
<reference evidence="2 3" key="1">
    <citation type="submission" date="2018-06" db="EMBL/GenBank/DDBJ databases">
        <authorList>
            <consortium name="Pathogen Informatics"/>
            <person name="Doyle S."/>
        </authorList>
    </citation>
    <scope>NUCLEOTIDE SEQUENCE [LARGE SCALE GENOMIC DNA]</scope>
    <source>
        <strain evidence="2 3">NCTC12410</strain>
    </source>
</reference>
<dbReference type="Proteomes" id="UP000254841">
    <property type="component" value="Unassembled WGS sequence"/>
</dbReference>
<dbReference type="EMBL" id="UGHV01000001">
    <property type="protein sequence ID" value="STO97175.1"/>
    <property type="molecule type" value="Genomic_DNA"/>
</dbReference>